<keyword evidence="2" id="KW-1133">Transmembrane helix</keyword>
<accession>A0ABT1QLA1</accession>
<feature type="transmembrane region" description="Helical" evidence="2">
    <location>
        <begin position="69"/>
        <end position="90"/>
    </location>
</feature>
<feature type="transmembrane region" description="Helical" evidence="2">
    <location>
        <begin position="412"/>
        <end position="432"/>
    </location>
</feature>
<name>A0ABT1QLA1_9GAMM</name>
<organism evidence="3 4">
    <name type="scientific">Tahibacter harae</name>
    <dbReference type="NCBI Taxonomy" id="2963937"/>
    <lineage>
        <taxon>Bacteria</taxon>
        <taxon>Pseudomonadati</taxon>
        <taxon>Pseudomonadota</taxon>
        <taxon>Gammaproteobacteria</taxon>
        <taxon>Lysobacterales</taxon>
        <taxon>Rhodanobacteraceae</taxon>
        <taxon>Tahibacter</taxon>
    </lineage>
</organism>
<proteinExistence type="predicted"/>
<feature type="transmembrane region" description="Helical" evidence="2">
    <location>
        <begin position="388"/>
        <end position="406"/>
    </location>
</feature>
<protein>
    <recommendedName>
        <fullName evidence="5">Dolichyl-phosphate-mannose-protein mannosyltransferase</fullName>
    </recommendedName>
</protein>
<evidence type="ECO:0000313" key="4">
    <source>
        <dbReference type="Proteomes" id="UP001165498"/>
    </source>
</evidence>
<feature type="transmembrane region" description="Helical" evidence="2">
    <location>
        <begin position="189"/>
        <end position="208"/>
    </location>
</feature>
<evidence type="ECO:0000256" key="2">
    <source>
        <dbReference type="SAM" id="Phobius"/>
    </source>
</evidence>
<comment type="caution">
    <text evidence="3">The sequence shown here is derived from an EMBL/GenBank/DDBJ whole genome shotgun (WGS) entry which is preliminary data.</text>
</comment>
<evidence type="ECO:0008006" key="5">
    <source>
        <dbReference type="Google" id="ProtNLM"/>
    </source>
</evidence>
<evidence type="ECO:0000313" key="3">
    <source>
        <dbReference type="EMBL" id="MCQ4163300.1"/>
    </source>
</evidence>
<keyword evidence="4" id="KW-1185">Reference proteome</keyword>
<gene>
    <name evidence="3" type="ORF">NM961_01125</name>
</gene>
<dbReference type="Proteomes" id="UP001165498">
    <property type="component" value="Unassembled WGS sequence"/>
</dbReference>
<keyword evidence="2" id="KW-0812">Transmembrane</keyword>
<feature type="transmembrane region" description="Helical" evidence="2">
    <location>
        <begin position="12"/>
        <end position="31"/>
    </location>
</feature>
<sequence length="469" mass="51037">MLRRQIPSTGIICALFAIVYAAAFFPGYVSFDSAYQWWQARSGEISTINGVGIVLLWRAGGLLHDGPAPLLLFNLVLFWTGAAWIAQAAGATPARRLLLPLLLGLAPASWLLAHIWSDISLLALLLFATGALLRQRERPGCGFALLAGLACAFALAQRHNAVFAVAPLLALLARADQAEGAARRRRLGAAALAGLLLFGGVQLLAAQLTRVHYPVLPSLTLWDLAGMSVREQQILLPDYVIEARTSLDDLASAYVPWSNTPLFASPRAGVRYPFQSWPEADLRRLDRDWLQRLAQHPRAYLAHRGELLAGLFGTRPRSLPMELTYVAGPVVYKDNPPVSVPDTALRRLALAGFDTLRATPAFAAWPYLLFGLCGAWRAWRRRDALSAPALWLCASAWAYALPYAVLAPAAEFRYLAWSCGISLVLGWLGFFARPAKSVPAAQSIERPERDSLRRPTLGPAPCGQTPPAA</sequence>
<feature type="transmembrane region" description="Helical" evidence="2">
    <location>
        <begin position="37"/>
        <end position="57"/>
    </location>
</feature>
<reference evidence="3" key="1">
    <citation type="submission" date="2022-07" db="EMBL/GenBank/DDBJ databases">
        <title>Tahibacter sp., a new gammaproteobacterium isolated from the silt sample collected at pig farm.</title>
        <authorList>
            <person name="Chen H."/>
        </authorList>
    </citation>
    <scope>NUCLEOTIDE SEQUENCE</scope>
    <source>
        <strain evidence="3">P2K</strain>
    </source>
</reference>
<dbReference type="RefSeq" id="WP_255910362.1">
    <property type="nucleotide sequence ID" value="NZ_JANFQO010000001.1"/>
</dbReference>
<feature type="transmembrane region" description="Helical" evidence="2">
    <location>
        <begin position="358"/>
        <end position="376"/>
    </location>
</feature>
<evidence type="ECO:0000256" key="1">
    <source>
        <dbReference type="SAM" id="MobiDB-lite"/>
    </source>
</evidence>
<dbReference type="EMBL" id="JANFQO010000001">
    <property type="protein sequence ID" value="MCQ4163300.1"/>
    <property type="molecule type" value="Genomic_DNA"/>
</dbReference>
<keyword evidence="2" id="KW-0472">Membrane</keyword>
<feature type="region of interest" description="Disordered" evidence="1">
    <location>
        <begin position="441"/>
        <end position="469"/>
    </location>
</feature>
<feature type="transmembrane region" description="Helical" evidence="2">
    <location>
        <begin position="110"/>
        <end position="133"/>
    </location>
</feature>